<proteinExistence type="predicted"/>
<evidence type="ECO:0000313" key="1">
    <source>
        <dbReference type="EMBL" id="PVV05467.1"/>
    </source>
</evidence>
<gene>
    <name evidence="1" type="ORF">BB560_000007</name>
</gene>
<protein>
    <submittedName>
        <fullName evidence="1">Uncharacterized protein</fullName>
    </submittedName>
</protein>
<organism evidence="1 2">
    <name type="scientific">Smittium megazygosporum</name>
    <dbReference type="NCBI Taxonomy" id="133381"/>
    <lineage>
        <taxon>Eukaryota</taxon>
        <taxon>Fungi</taxon>
        <taxon>Fungi incertae sedis</taxon>
        <taxon>Zoopagomycota</taxon>
        <taxon>Kickxellomycotina</taxon>
        <taxon>Harpellomycetes</taxon>
        <taxon>Harpellales</taxon>
        <taxon>Legeriomycetaceae</taxon>
        <taxon>Smittium</taxon>
    </lineage>
</organism>
<name>A0A2T9ZLS8_9FUNG</name>
<evidence type="ECO:0000313" key="2">
    <source>
        <dbReference type="Proteomes" id="UP000245609"/>
    </source>
</evidence>
<reference evidence="1 2" key="1">
    <citation type="journal article" date="2018" name="MBio">
        <title>Comparative Genomics Reveals the Core Gene Toolbox for the Fungus-Insect Symbiosis.</title>
        <authorList>
            <person name="Wang Y."/>
            <person name="Stata M."/>
            <person name="Wang W."/>
            <person name="Stajich J.E."/>
            <person name="White M.M."/>
            <person name="Moncalvo J.M."/>
        </authorList>
    </citation>
    <scope>NUCLEOTIDE SEQUENCE [LARGE SCALE GENOMIC DNA]</scope>
    <source>
        <strain evidence="1 2">SC-DP-2</strain>
    </source>
</reference>
<dbReference type="EMBL" id="MBFS01000001">
    <property type="protein sequence ID" value="PVV05467.1"/>
    <property type="molecule type" value="Genomic_DNA"/>
</dbReference>
<keyword evidence="2" id="KW-1185">Reference proteome</keyword>
<dbReference type="Proteomes" id="UP000245609">
    <property type="component" value="Unassembled WGS sequence"/>
</dbReference>
<dbReference type="AlphaFoldDB" id="A0A2T9ZLS8"/>
<accession>A0A2T9ZLS8</accession>
<sequence length="95" mass="10714">MGGGNEKAFPKQEDFDLRLEESQTRSKYGFSWVVETSSLVDIFSYLEVPAANSSLVRPNASKSSKLSYEEKRNATVLGLNLNLFSWDMSKMKVIN</sequence>
<comment type="caution">
    <text evidence="1">The sequence shown here is derived from an EMBL/GenBank/DDBJ whole genome shotgun (WGS) entry which is preliminary data.</text>
</comment>